<protein>
    <submittedName>
        <fullName evidence="3">DUF3883 domain-containing protein</fullName>
    </submittedName>
</protein>
<dbReference type="Proteomes" id="UP000318864">
    <property type="component" value="Unassembled WGS sequence"/>
</dbReference>
<dbReference type="InterPro" id="IPR052957">
    <property type="entry name" value="Auxin_embryo_med"/>
</dbReference>
<comment type="caution">
    <text evidence="3">The sequence shown here is derived from an EMBL/GenBank/DDBJ whole genome shotgun (WGS) entry which is preliminary data.</text>
</comment>
<evidence type="ECO:0000256" key="1">
    <source>
        <dbReference type="SAM" id="MobiDB-lite"/>
    </source>
</evidence>
<feature type="compositionally biased region" description="Basic and acidic residues" evidence="1">
    <location>
        <begin position="1442"/>
        <end position="1452"/>
    </location>
</feature>
<feature type="domain" description="Sacsin/Nov" evidence="2">
    <location>
        <begin position="72"/>
        <end position="206"/>
    </location>
</feature>
<feature type="region of interest" description="Disordered" evidence="1">
    <location>
        <begin position="602"/>
        <end position="625"/>
    </location>
</feature>
<dbReference type="PANTHER" id="PTHR32387">
    <property type="entry name" value="WU:FJ29H11"/>
    <property type="match status" value="1"/>
</dbReference>
<feature type="region of interest" description="Disordered" evidence="1">
    <location>
        <begin position="1"/>
        <end position="35"/>
    </location>
</feature>
<dbReference type="Pfam" id="PF25794">
    <property type="entry name" value="SACS"/>
    <property type="match status" value="1"/>
</dbReference>
<sequence>MSSDHSTIEEIQETHLDTYRSNPDRIESDAGTERQDRADYDGRFIFELLQNAVDEMGKTSDPEVRFELSEDTLLVANNGAAFTIDDLYALTLTTRTTKAGDTSIGHKGRGFTSVLGITDQPAVFSPSVAARFDREQTAELLSAEPDIREAFPDGVAASDVPVLGLPNEATPSSAVQKLLNEGYTTVFEFPLRNPENLRERIERKLRTLDENTVTLLPELKRIRMDCPEWERTWRVRRETVRDYADASLVHVTRETTTPDGTDHDTQSFVVFETDEIDRTTIIEQSNLSRVEVNTMGKLSVGVGFTAEPTCENPSADPADWRLAPVYGGTDDQPPHVHVFLPTKERSPIPALITGTFQSDTSRRNLTLDYNDERGYDGQFNAALFTELGEHLAETVVPFVDASATTPAEFLETLDPSLGGAREWSFTPGSVENCLFETFTEQISTVPFVLTHRGETLRSIAELGLPHTAAETDGLGVAFAELLNDERVTGSDEAEYLPAADLLTHHTTTILEALGATRLPPEAIPRSLDEASANPVLREYSTDQSEDQADSNARSDAEGNDDDAAQLWIDPILVHLVEVRKTLESDEERDAFDAACRSAQLFPTGTTTAAGETRKAVRTRSGDQSFFLPPEENIARDSLPTLAFLARELYHGTDPNAAPELRNAALPTDFRSELESIWQIESFSFERVFDAAIRPLIPGPNSQDVDTAPLETTETLATIRKLAAVRSPENDRDPTDPLLYRSSRRSFFELSKLLIPTVSLDGNKIEWQPAHRVYIAQEWQQALDRPNNAHIEPLLTDVNKQTDTDRFDPWILPPLEWFDLEASDTAEIEEWVAFFRWLGVAEHVRPLPFFAPDASTRHRYRKTKGFQQPPRSAISPVDDLAASDETKTPVDPRYSGLTDDEWATYREHLLDNVDPELDVKDNGYFFQINPLEYAEEILAAAAADESIGTRLLNHLATWWDGGLGRHEHALAVEFTNNRWRGSNRSYFFRSKEQRTAGVNLWIWQLRQHDWVPTSQGTVAPPRAWFLPSSDRKRFSLQLDRRRSLLPFVEELQSTATETDTIEAFTSALGIGTQLEQDQFSPEDVKCVLSRVHDHLQNASVEPDRFAGEVELVYTRVAELLPGLEAERIAEPEWRPEETGLDTTPVLCRDGDSYEFHSAAESYFVRSHTDRERYRNLGLPQIVLFKPEAARFGTHLGATDTENVVTKTPCPGDDIGIPANVNGTTVDEEWIETVLVTLLLRLRSDRPSAAAVDQDTSNTRRFYQQLEIVDGLDLELTTTESSAQFEADTQPQPYHISRGEDGTKSAVLIDGSLPDGEFVDAVARAYTDYLDIPQYYEGVYNLIEHAFGESSPEAILLDRLRVIGNGVHDGQFDVVRSRLFGDDGGTVIDYDESKETDRDNVSKESDTAFDKKRDPPTTEQKETADSGSASRSNRVPDVEALTRIGERTPYESDSPRSTSTSVTGQTKTRQRSRSSSGSGGTPASQEYRTKIDDFGMVLTIESERDRLQQCGEDNPEEKVWDVSTPETYGEAKGDTEIEEPVNANGDPDLVEQAIDNFLKEADLSEDENPFATDWPGFDVLTIATDEDGEPRIDRCIELKTSGLKTRKPSLSWNEWKAAESTLADRYYLYVARNIRVGKSSDATLLEIPRPFQTLTKHRRERREREVQLDLRSFDLDDDPIVERPIEWDE</sequence>
<name>A0A4S3TL63_9EURY</name>
<evidence type="ECO:0000313" key="4">
    <source>
        <dbReference type="Proteomes" id="UP000318864"/>
    </source>
</evidence>
<dbReference type="PANTHER" id="PTHR32387:SF0">
    <property type="entry name" value="PROTEIN NO VEIN"/>
    <property type="match status" value="1"/>
</dbReference>
<feature type="region of interest" description="Disordered" evidence="1">
    <location>
        <begin position="537"/>
        <end position="559"/>
    </location>
</feature>
<feature type="compositionally biased region" description="Basic and acidic residues" evidence="1">
    <location>
        <begin position="1389"/>
        <end position="1422"/>
    </location>
</feature>
<evidence type="ECO:0000313" key="3">
    <source>
        <dbReference type="EMBL" id="THE64881.1"/>
    </source>
</evidence>
<dbReference type="InterPro" id="IPR058210">
    <property type="entry name" value="SACS/Nov_dom"/>
</dbReference>
<proteinExistence type="predicted"/>
<keyword evidence="4" id="KW-1185">Reference proteome</keyword>
<feature type="region of interest" description="Disordered" evidence="1">
    <location>
        <begin position="1507"/>
        <end position="1542"/>
    </location>
</feature>
<feature type="region of interest" description="Disordered" evidence="1">
    <location>
        <begin position="859"/>
        <end position="892"/>
    </location>
</feature>
<reference evidence="3 4" key="1">
    <citation type="submission" date="2018-10" db="EMBL/GenBank/DDBJ databases">
        <title>Natronolimnobius sp. XQ-INN 246 isolated from Inner Mongolia Autonomous Region of China.</title>
        <authorList>
            <person name="Xue Q."/>
        </authorList>
    </citation>
    <scope>NUCLEOTIDE SEQUENCE [LARGE SCALE GENOMIC DNA]</scope>
    <source>
        <strain evidence="3 4">XQ-INN 246</strain>
    </source>
</reference>
<dbReference type="SUPFAM" id="SSF55874">
    <property type="entry name" value="ATPase domain of HSP90 chaperone/DNA topoisomerase II/histidine kinase"/>
    <property type="match status" value="1"/>
</dbReference>
<dbReference type="EMBL" id="RBZW01000023">
    <property type="protein sequence ID" value="THE64881.1"/>
    <property type="molecule type" value="Genomic_DNA"/>
</dbReference>
<accession>A0A4S3TL63</accession>
<evidence type="ECO:0000259" key="2">
    <source>
        <dbReference type="Pfam" id="PF25794"/>
    </source>
</evidence>
<dbReference type="Gene3D" id="3.30.565.10">
    <property type="entry name" value="Histidine kinase-like ATPase, C-terminal domain"/>
    <property type="match status" value="1"/>
</dbReference>
<feature type="region of interest" description="Disordered" evidence="1">
    <location>
        <begin position="1383"/>
        <end position="1488"/>
    </location>
</feature>
<gene>
    <name evidence="3" type="ORF">D8Y22_10570</name>
</gene>
<dbReference type="NCBIfam" id="NF047352">
    <property type="entry name" value="P_loop_sacsin"/>
    <property type="match status" value="1"/>
</dbReference>
<organism evidence="3 4">
    <name type="scientific">Salinadaptatus halalkaliphilus</name>
    <dbReference type="NCBI Taxonomy" id="2419781"/>
    <lineage>
        <taxon>Archaea</taxon>
        <taxon>Methanobacteriati</taxon>
        <taxon>Methanobacteriota</taxon>
        <taxon>Stenosarchaea group</taxon>
        <taxon>Halobacteria</taxon>
        <taxon>Halobacteriales</taxon>
        <taxon>Natrialbaceae</taxon>
        <taxon>Salinadaptatus</taxon>
    </lineage>
</organism>
<dbReference type="InterPro" id="IPR036890">
    <property type="entry name" value="HATPase_C_sf"/>
</dbReference>